<evidence type="ECO:0000313" key="4">
    <source>
        <dbReference type="Proteomes" id="UP000199205"/>
    </source>
</evidence>
<feature type="signal peptide" evidence="1">
    <location>
        <begin position="1"/>
        <end position="20"/>
    </location>
</feature>
<reference evidence="4" key="1">
    <citation type="submission" date="2016-08" db="EMBL/GenBank/DDBJ databases">
        <authorList>
            <person name="Varghese N."/>
            <person name="Submissions Spin"/>
        </authorList>
    </citation>
    <scope>NUCLEOTIDE SEQUENCE [LARGE SCALE GENOMIC DNA]</scope>
    <source>
        <strain evidence="4">P1-7</strain>
    </source>
</reference>
<dbReference type="RefSeq" id="WP_092572936.1">
    <property type="nucleotide sequence ID" value="NZ_FMAF01000001.1"/>
</dbReference>
<organism evidence="3 4">
    <name type="scientific">Rhizobium lusitanum</name>
    <dbReference type="NCBI Taxonomy" id="293958"/>
    <lineage>
        <taxon>Bacteria</taxon>
        <taxon>Pseudomonadati</taxon>
        <taxon>Pseudomonadota</taxon>
        <taxon>Alphaproteobacteria</taxon>
        <taxon>Hyphomicrobiales</taxon>
        <taxon>Rhizobiaceae</taxon>
        <taxon>Rhizobium/Agrobacterium group</taxon>
        <taxon>Rhizobium</taxon>
    </lineage>
</organism>
<proteinExistence type="predicted"/>
<dbReference type="AlphaFoldDB" id="A0A1C3U4F9"/>
<evidence type="ECO:0000256" key="1">
    <source>
        <dbReference type="SAM" id="SignalP"/>
    </source>
</evidence>
<accession>A0A1C3U4F9</accession>
<evidence type="ECO:0000259" key="2">
    <source>
        <dbReference type="Pfam" id="PF14415"/>
    </source>
</evidence>
<keyword evidence="1" id="KW-0732">Signal</keyword>
<dbReference type="OrthoDB" id="7299818at2"/>
<name>A0A1C3U4F9_9HYPH</name>
<dbReference type="InterPro" id="IPR025538">
    <property type="entry name" value="DUF4424"/>
</dbReference>
<evidence type="ECO:0000313" key="3">
    <source>
        <dbReference type="EMBL" id="SCB10356.1"/>
    </source>
</evidence>
<dbReference type="EMBL" id="FMAF01000001">
    <property type="protein sequence ID" value="SCB10356.1"/>
    <property type="molecule type" value="Genomic_DNA"/>
</dbReference>
<dbReference type="Gene3D" id="2.60.40.3680">
    <property type="match status" value="2"/>
</dbReference>
<feature type="chain" id="PRO_5008682740" description="DUF4424 domain-containing protein" evidence="1">
    <location>
        <begin position="21"/>
        <end position="335"/>
    </location>
</feature>
<protein>
    <recommendedName>
        <fullName evidence="2">DUF4424 domain-containing protein</fullName>
    </recommendedName>
</protein>
<feature type="domain" description="DUF4424" evidence="2">
    <location>
        <begin position="20"/>
        <end position="327"/>
    </location>
</feature>
<gene>
    <name evidence="3" type="ORF">GA0061101_101480</name>
</gene>
<dbReference type="Pfam" id="PF14415">
    <property type="entry name" value="DUF4424"/>
    <property type="match status" value="1"/>
</dbReference>
<dbReference type="Proteomes" id="UP000199205">
    <property type="component" value="Unassembled WGS sequence"/>
</dbReference>
<sequence>MRRIGGYAALLAMFAAPAFANDTMAELKTGGLAYVRTGDISMDEEKLFISAAQVRVDYVFENTSDKDVESLVAFPMPDIKGDVDSMVDAGNVDADNFLGFTVTQDGKAIVPTLQQSVTVAGVDMTDELKARGVPLLPLSKTAMDAVAKLPVDVLEDWTARGLIVDDEYDNDGQGMKHHPTPMWTLHTTYWWRTKFPAKARIGVQHSYKPSVGGTVAITFAGDQDYQKQQLQAYRSKYCVDDAFLKTATKLSATADKGGRTYTESWISYVLTTGANWSGPIKHFELTVDKGSPENYISFCGTDVKKTGPTSFQMTVQDFYPEHDLDILILAAPPGN</sequence>